<organism evidence="3 4">
    <name type="scientific">Terricaulis silvestris</name>
    <dbReference type="NCBI Taxonomy" id="2686094"/>
    <lineage>
        <taxon>Bacteria</taxon>
        <taxon>Pseudomonadati</taxon>
        <taxon>Pseudomonadota</taxon>
        <taxon>Alphaproteobacteria</taxon>
        <taxon>Caulobacterales</taxon>
        <taxon>Caulobacteraceae</taxon>
        <taxon>Terricaulis</taxon>
    </lineage>
</organism>
<dbReference type="KEGG" id="tsv:DSM104635_02601"/>
<dbReference type="PROSITE" id="PS51257">
    <property type="entry name" value="PROKAR_LIPOPROTEIN"/>
    <property type="match status" value="1"/>
</dbReference>
<feature type="domain" description="DUF4440" evidence="2">
    <location>
        <begin position="35"/>
        <end position="140"/>
    </location>
</feature>
<keyword evidence="1" id="KW-0732">Signal</keyword>
<feature type="chain" id="PRO_5026140872" evidence="1">
    <location>
        <begin position="22"/>
        <end position="152"/>
    </location>
</feature>
<evidence type="ECO:0000313" key="4">
    <source>
        <dbReference type="Proteomes" id="UP000431269"/>
    </source>
</evidence>
<protein>
    <submittedName>
        <fullName evidence="3">SnoaL-like domain protein</fullName>
    </submittedName>
</protein>
<sequence length="152" mass="15976">MRFAALIVIAALAACTQQAPAPAVTPSGEMSEALAAAAAAYEEAQIDGDAATLERLIADDYQLVGSDGSRDTKAGLIAFWTADGFDPSPITVVEPIEHVWTDGAALGGTVTLSGVMGGESFSTTIRYIDIWALRDGEWRVIYGQTTRVPDVQ</sequence>
<proteinExistence type="predicted"/>
<dbReference type="RefSeq" id="WP_158766586.1">
    <property type="nucleotide sequence ID" value="NZ_CP047045.1"/>
</dbReference>
<reference evidence="4" key="1">
    <citation type="submission" date="2019-12" db="EMBL/GenBank/DDBJ databases">
        <title>Complete genome of Terracaulis silvestris 0127_4.</title>
        <authorList>
            <person name="Vieira S."/>
            <person name="Riedel T."/>
            <person name="Sproer C."/>
            <person name="Pascual J."/>
            <person name="Boedeker C."/>
            <person name="Overmann J."/>
        </authorList>
    </citation>
    <scope>NUCLEOTIDE SEQUENCE [LARGE SCALE GENOMIC DNA]</scope>
    <source>
        <strain evidence="4">0127_4</strain>
    </source>
</reference>
<evidence type="ECO:0000313" key="3">
    <source>
        <dbReference type="EMBL" id="QGZ95750.1"/>
    </source>
</evidence>
<dbReference type="InterPro" id="IPR032710">
    <property type="entry name" value="NTF2-like_dom_sf"/>
</dbReference>
<evidence type="ECO:0000256" key="1">
    <source>
        <dbReference type="SAM" id="SignalP"/>
    </source>
</evidence>
<feature type="signal peptide" evidence="1">
    <location>
        <begin position="1"/>
        <end position="21"/>
    </location>
</feature>
<dbReference type="EMBL" id="CP047045">
    <property type="protein sequence ID" value="QGZ95750.1"/>
    <property type="molecule type" value="Genomic_DNA"/>
</dbReference>
<evidence type="ECO:0000259" key="2">
    <source>
        <dbReference type="Pfam" id="PF14534"/>
    </source>
</evidence>
<keyword evidence="4" id="KW-1185">Reference proteome</keyword>
<dbReference type="InterPro" id="IPR027843">
    <property type="entry name" value="DUF4440"/>
</dbReference>
<dbReference type="Proteomes" id="UP000431269">
    <property type="component" value="Chromosome"/>
</dbReference>
<name>A0A6I6MKH3_9CAUL</name>
<dbReference type="Gene3D" id="3.10.450.50">
    <property type="match status" value="1"/>
</dbReference>
<gene>
    <name evidence="3" type="ORF">DSM104635_02601</name>
</gene>
<dbReference type="SUPFAM" id="SSF54427">
    <property type="entry name" value="NTF2-like"/>
    <property type="match status" value="1"/>
</dbReference>
<dbReference type="AlphaFoldDB" id="A0A6I6MKH3"/>
<dbReference type="Pfam" id="PF14534">
    <property type="entry name" value="DUF4440"/>
    <property type="match status" value="1"/>
</dbReference>
<accession>A0A6I6MKH3</accession>